<evidence type="ECO:0008006" key="3">
    <source>
        <dbReference type="Google" id="ProtNLM"/>
    </source>
</evidence>
<dbReference type="EMBL" id="JASVWL010000001">
    <property type="protein sequence ID" value="MDL5353527.1"/>
    <property type="molecule type" value="Genomic_DNA"/>
</dbReference>
<sequence length="51" mass="5576">MNDKYKAELINGKPVILLNGNMIEKGFTSIADAQANADKLNQASIKNNQVE</sequence>
<proteinExistence type="predicted"/>
<protein>
    <recommendedName>
        <fullName evidence="3">Phage protein</fullName>
    </recommendedName>
</protein>
<evidence type="ECO:0000313" key="1">
    <source>
        <dbReference type="EMBL" id="MDL5353527.1"/>
    </source>
</evidence>
<gene>
    <name evidence="1" type="ORF">QSH02_01560</name>
</gene>
<dbReference type="GeneID" id="83611324"/>
<dbReference type="AlphaFoldDB" id="A0AAW7CGI9"/>
<dbReference type="RefSeq" id="WP_286038797.1">
    <property type="nucleotide sequence ID" value="NZ_JASVWJ010000001.1"/>
</dbReference>
<dbReference type="Proteomes" id="UP001224739">
    <property type="component" value="Unassembled WGS sequence"/>
</dbReference>
<accession>A0AAW7CGI9</accession>
<evidence type="ECO:0000313" key="2">
    <source>
        <dbReference type="Proteomes" id="UP001224739"/>
    </source>
</evidence>
<name>A0AAW7CGI9_9GAMM</name>
<reference evidence="1" key="1">
    <citation type="submission" date="2023-06" db="EMBL/GenBank/DDBJ databases">
        <title>Acute promotion of culturable opportunistic pathogens and persistent increase of antibiotic resistance following antibiotic exposure in mouse gut microbiota.</title>
        <authorList>
            <person name="Li L."/>
            <person name="Wang B."/>
            <person name="Sun Y."/>
            <person name="Wang M."/>
            <person name="Xu H."/>
        </authorList>
    </citation>
    <scope>NUCLEOTIDE SEQUENCE</scope>
    <source>
        <strain evidence="1">EPA10_1</strain>
    </source>
</reference>
<organism evidence="1 2">
    <name type="scientific">Proteus faecis</name>
    <dbReference type="NCBI Taxonomy" id="2050967"/>
    <lineage>
        <taxon>Bacteria</taxon>
        <taxon>Pseudomonadati</taxon>
        <taxon>Pseudomonadota</taxon>
        <taxon>Gammaproteobacteria</taxon>
        <taxon>Enterobacterales</taxon>
        <taxon>Morganellaceae</taxon>
        <taxon>Proteus</taxon>
    </lineage>
</organism>
<comment type="caution">
    <text evidence="1">The sequence shown here is derived from an EMBL/GenBank/DDBJ whole genome shotgun (WGS) entry which is preliminary data.</text>
</comment>